<dbReference type="SUPFAM" id="SSF46785">
    <property type="entry name" value="Winged helix' DNA-binding domain"/>
    <property type="match status" value="1"/>
</dbReference>
<evidence type="ECO:0000256" key="1">
    <source>
        <dbReference type="ARBA" id="ARBA00009437"/>
    </source>
</evidence>
<dbReference type="PROSITE" id="PS50931">
    <property type="entry name" value="HTH_LYSR"/>
    <property type="match status" value="1"/>
</dbReference>
<evidence type="ECO:0000313" key="6">
    <source>
        <dbReference type="EMBL" id="QRF65195.1"/>
    </source>
</evidence>
<dbReference type="Gene3D" id="3.40.190.290">
    <property type="match status" value="1"/>
</dbReference>
<keyword evidence="3" id="KW-0238">DNA-binding</keyword>
<dbReference type="RefSeq" id="WP_251374177.1">
    <property type="nucleotide sequence ID" value="NZ_CP047166.1"/>
</dbReference>
<dbReference type="InterPro" id="IPR005119">
    <property type="entry name" value="LysR_subst-bd"/>
</dbReference>
<evidence type="ECO:0000256" key="3">
    <source>
        <dbReference type="ARBA" id="ARBA00023125"/>
    </source>
</evidence>
<keyword evidence="2" id="KW-0805">Transcription regulation</keyword>
<reference evidence="6 7" key="1">
    <citation type="submission" date="2019-12" db="EMBL/GenBank/DDBJ databases">
        <title>Complete Genome Sequence of a Quorum-Sensing Bacterium,Rhodobacteraceae bacterium C31, Isolated from a marine microalgae symbiotic bacteria.</title>
        <authorList>
            <person name="Zhang Y."/>
        </authorList>
    </citation>
    <scope>NUCLEOTIDE SEQUENCE [LARGE SCALE GENOMIC DNA]</scope>
    <source>
        <strain evidence="6 7">C31</strain>
    </source>
</reference>
<dbReference type="Proteomes" id="UP000596387">
    <property type="component" value="Chromosome"/>
</dbReference>
<dbReference type="SUPFAM" id="SSF53850">
    <property type="entry name" value="Periplasmic binding protein-like II"/>
    <property type="match status" value="1"/>
</dbReference>
<dbReference type="InterPro" id="IPR036390">
    <property type="entry name" value="WH_DNA-bd_sf"/>
</dbReference>
<proteinExistence type="inferred from homology"/>
<dbReference type="InterPro" id="IPR050950">
    <property type="entry name" value="HTH-type_LysR_regulators"/>
</dbReference>
<evidence type="ECO:0000259" key="5">
    <source>
        <dbReference type="PROSITE" id="PS50931"/>
    </source>
</evidence>
<name>A0ABX7F3V7_9RHOB</name>
<sequence length="299" mass="33221">MSMDLRDLSYFETIATTATYEEAADRLGLTKQALTKAVRRLEQDLGGLLFLREGRGKAITPLGEVLLERARRLRLTVSDIEREVRGHAQGLAGVVRIGGGTTSVENLLPAAFRELSERAPGVRFELSIGMADALKDKLRRDELDIVISPCHGEDVTEFDAEVVLRDEVILATSPRHPLLKRGTVRIEDLAEARWALQSQSISLRAWLDAAFTAHGFPAPTPLIESDSMIMLHRMVEEMQLLTFCGRHMMRALVELPCPQVTMPRNFALMTRRDAYLPPAVRLLKSVILETADLSGGPTL</sequence>
<evidence type="ECO:0000313" key="7">
    <source>
        <dbReference type="Proteomes" id="UP000596387"/>
    </source>
</evidence>
<dbReference type="Pfam" id="PF03466">
    <property type="entry name" value="LysR_substrate"/>
    <property type="match status" value="1"/>
</dbReference>
<gene>
    <name evidence="6" type="ORF">GQA70_02030</name>
</gene>
<keyword evidence="4" id="KW-0804">Transcription</keyword>
<evidence type="ECO:0000256" key="4">
    <source>
        <dbReference type="ARBA" id="ARBA00023163"/>
    </source>
</evidence>
<feature type="domain" description="HTH lysR-type" evidence="5">
    <location>
        <begin position="3"/>
        <end position="60"/>
    </location>
</feature>
<protein>
    <submittedName>
        <fullName evidence="6">LysR family transcriptional regulator</fullName>
    </submittedName>
</protein>
<dbReference type="Gene3D" id="1.10.10.10">
    <property type="entry name" value="Winged helix-like DNA-binding domain superfamily/Winged helix DNA-binding domain"/>
    <property type="match status" value="1"/>
</dbReference>
<accession>A0ABX7F3V7</accession>
<evidence type="ECO:0000256" key="2">
    <source>
        <dbReference type="ARBA" id="ARBA00023015"/>
    </source>
</evidence>
<keyword evidence="7" id="KW-1185">Reference proteome</keyword>
<dbReference type="Pfam" id="PF00126">
    <property type="entry name" value="HTH_1"/>
    <property type="match status" value="1"/>
</dbReference>
<organism evidence="6 7">
    <name type="scientific">Ponticoccus alexandrii</name>
    <dbReference type="NCBI Taxonomy" id="1943633"/>
    <lineage>
        <taxon>Bacteria</taxon>
        <taxon>Pseudomonadati</taxon>
        <taxon>Pseudomonadota</taxon>
        <taxon>Alphaproteobacteria</taxon>
        <taxon>Rhodobacterales</taxon>
        <taxon>Roseobacteraceae</taxon>
        <taxon>Ponticoccus</taxon>
    </lineage>
</organism>
<dbReference type="InterPro" id="IPR000847">
    <property type="entry name" value="LysR_HTH_N"/>
</dbReference>
<comment type="similarity">
    <text evidence="1">Belongs to the LysR transcriptional regulatory family.</text>
</comment>
<dbReference type="PANTHER" id="PTHR30419:SF8">
    <property type="entry name" value="NITROGEN ASSIMILATION TRANSCRIPTIONAL ACTIVATOR-RELATED"/>
    <property type="match status" value="1"/>
</dbReference>
<dbReference type="PANTHER" id="PTHR30419">
    <property type="entry name" value="HTH-TYPE TRANSCRIPTIONAL REGULATOR YBHD"/>
    <property type="match status" value="1"/>
</dbReference>
<dbReference type="InterPro" id="IPR036388">
    <property type="entry name" value="WH-like_DNA-bd_sf"/>
</dbReference>
<dbReference type="EMBL" id="CP047166">
    <property type="protein sequence ID" value="QRF65195.1"/>
    <property type="molecule type" value="Genomic_DNA"/>
</dbReference>